<keyword evidence="18" id="KW-1185">Reference proteome</keyword>
<evidence type="ECO:0000256" key="2">
    <source>
        <dbReference type="ARBA" id="ARBA00001913"/>
    </source>
</evidence>
<dbReference type="InterPro" id="IPR008367">
    <property type="entry name" value="Regucalcin"/>
</dbReference>
<keyword evidence="11" id="KW-0378">Hydrolase</keyword>
<keyword evidence="15" id="KW-0862">Zinc</keyword>
<dbReference type="EMBL" id="CAJHNJ030000051">
    <property type="protein sequence ID" value="CAG9132581.1"/>
    <property type="molecule type" value="Genomic_DNA"/>
</dbReference>
<dbReference type="Proteomes" id="UP000653454">
    <property type="component" value="Unassembled WGS sequence"/>
</dbReference>
<dbReference type="PRINTS" id="PR01790">
    <property type="entry name" value="SMP30FAMILY"/>
</dbReference>
<feature type="binding site" evidence="15">
    <location>
        <position position="108"/>
    </location>
    <ligand>
        <name>substrate</name>
    </ligand>
</feature>
<dbReference type="GO" id="GO:0030234">
    <property type="term" value="F:enzyme regulator activity"/>
    <property type="evidence" value="ECO:0007669"/>
    <property type="project" value="InterPro"/>
</dbReference>
<feature type="binding site" evidence="15">
    <location>
        <position position="126"/>
    </location>
    <ligand>
        <name>substrate</name>
    </ligand>
</feature>
<organism evidence="17 18">
    <name type="scientific">Plutella xylostella</name>
    <name type="common">Diamondback moth</name>
    <name type="synonym">Plutella maculipennis</name>
    <dbReference type="NCBI Taxonomy" id="51655"/>
    <lineage>
        <taxon>Eukaryota</taxon>
        <taxon>Metazoa</taxon>
        <taxon>Ecdysozoa</taxon>
        <taxon>Arthropoda</taxon>
        <taxon>Hexapoda</taxon>
        <taxon>Insecta</taxon>
        <taxon>Pterygota</taxon>
        <taxon>Neoptera</taxon>
        <taxon>Endopterygota</taxon>
        <taxon>Lepidoptera</taxon>
        <taxon>Glossata</taxon>
        <taxon>Ditrysia</taxon>
        <taxon>Yponomeutoidea</taxon>
        <taxon>Plutellidae</taxon>
        <taxon>Plutella</taxon>
    </lineage>
</organism>
<dbReference type="GO" id="GO:0005509">
    <property type="term" value="F:calcium ion binding"/>
    <property type="evidence" value="ECO:0007669"/>
    <property type="project" value="InterPro"/>
</dbReference>
<gene>
    <name evidence="17" type="ORF">PLXY2_LOCUS10912</name>
</gene>
<dbReference type="InterPro" id="IPR013658">
    <property type="entry name" value="SGL"/>
</dbReference>
<evidence type="ECO:0000256" key="15">
    <source>
        <dbReference type="PIRSR" id="PIRSR605511-2"/>
    </source>
</evidence>
<comment type="cofactor">
    <cofactor evidence="2">
        <name>Ca(2+)</name>
        <dbReference type="ChEBI" id="CHEBI:29108"/>
    </cofactor>
</comment>
<evidence type="ECO:0000256" key="10">
    <source>
        <dbReference type="ARBA" id="ARBA00022723"/>
    </source>
</evidence>
<evidence type="ECO:0000313" key="18">
    <source>
        <dbReference type="Proteomes" id="UP000653454"/>
    </source>
</evidence>
<evidence type="ECO:0000256" key="11">
    <source>
        <dbReference type="ARBA" id="ARBA00022801"/>
    </source>
</evidence>
<evidence type="ECO:0000256" key="6">
    <source>
        <dbReference type="ARBA" id="ARBA00008853"/>
    </source>
</evidence>
<feature type="binding site" evidence="15">
    <location>
        <position position="16"/>
    </location>
    <ligand>
        <name>a divalent metal cation</name>
        <dbReference type="ChEBI" id="CHEBI:60240"/>
    </ligand>
</feature>
<evidence type="ECO:0000256" key="5">
    <source>
        <dbReference type="ARBA" id="ARBA00004496"/>
    </source>
</evidence>
<feature type="binding site" evidence="15">
    <location>
        <position position="158"/>
    </location>
    <ligand>
        <name>a divalent metal cation</name>
        <dbReference type="ChEBI" id="CHEBI:60240"/>
    </ligand>
</feature>
<dbReference type="SUPFAM" id="SSF63829">
    <property type="entry name" value="Calcium-dependent phosphotriesterase"/>
    <property type="match status" value="1"/>
</dbReference>
<dbReference type="InterPro" id="IPR011042">
    <property type="entry name" value="6-blade_b-propeller_TolB-like"/>
</dbReference>
<feature type="domain" description="SMP-30/Gluconolactonase/LRE-like region" evidence="16">
    <location>
        <begin position="14"/>
        <end position="269"/>
    </location>
</feature>
<evidence type="ECO:0000256" key="7">
    <source>
        <dbReference type="ARBA" id="ARBA00013227"/>
    </source>
</evidence>
<dbReference type="AlphaFoldDB" id="A0A8S4FYQ6"/>
<dbReference type="PRINTS" id="PR01791">
    <property type="entry name" value="REGUCALCIN"/>
</dbReference>
<dbReference type="GO" id="GO:0019853">
    <property type="term" value="P:L-ascorbic acid biosynthetic process"/>
    <property type="evidence" value="ECO:0007669"/>
    <property type="project" value="TreeGrafter"/>
</dbReference>
<keyword evidence="9" id="KW-0963">Cytoplasm</keyword>
<comment type="similarity">
    <text evidence="6">Belongs to the SMP-30/CGR1 family.</text>
</comment>
<feature type="active site" description="Proton donor/acceptor" evidence="14">
    <location>
        <position position="210"/>
    </location>
</feature>
<keyword evidence="12" id="KW-0106">Calcium</keyword>
<dbReference type="PANTHER" id="PTHR10907:SF66">
    <property type="entry name" value="MIP34848P1-RELATED"/>
    <property type="match status" value="1"/>
</dbReference>
<evidence type="ECO:0000256" key="3">
    <source>
        <dbReference type="ARBA" id="ARBA00001936"/>
    </source>
</evidence>
<dbReference type="Pfam" id="PF08450">
    <property type="entry name" value="SGL"/>
    <property type="match status" value="1"/>
</dbReference>
<comment type="subcellular location">
    <subcellularLocation>
        <location evidence="5">Cytoplasm</location>
    </subcellularLocation>
</comment>
<dbReference type="FunFam" id="2.120.10.30:FF:000027">
    <property type="entry name" value="Regucalcin homologue"/>
    <property type="match status" value="1"/>
</dbReference>
<comment type="catalytic activity">
    <reaction evidence="1">
        <text>D-glucono-1,5-lactone + H2O = D-gluconate + H(+)</text>
        <dbReference type="Rhea" id="RHEA:10440"/>
        <dbReference type="ChEBI" id="CHEBI:15377"/>
        <dbReference type="ChEBI" id="CHEBI:15378"/>
        <dbReference type="ChEBI" id="CHEBI:16217"/>
        <dbReference type="ChEBI" id="CHEBI:18391"/>
        <dbReference type="EC" id="3.1.1.17"/>
    </reaction>
</comment>
<evidence type="ECO:0000256" key="13">
    <source>
        <dbReference type="ARBA" id="ARBA00032464"/>
    </source>
</evidence>
<name>A0A8S4FYQ6_PLUXY</name>
<dbReference type="GO" id="GO:0004341">
    <property type="term" value="F:gluconolactonase activity"/>
    <property type="evidence" value="ECO:0007669"/>
    <property type="project" value="UniProtKB-EC"/>
</dbReference>
<proteinExistence type="inferred from homology"/>
<evidence type="ECO:0000256" key="8">
    <source>
        <dbReference type="ARBA" id="ARBA00016808"/>
    </source>
</evidence>
<comment type="cofactor">
    <cofactor evidence="3">
        <name>Mn(2+)</name>
        <dbReference type="ChEBI" id="CHEBI:29035"/>
    </cofactor>
</comment>
<sequence>MAPRVEKVCEPVLLGEGPHWDCKRQALYYVSIQDHTIHKYVPATNEHCKTKLEGRVGFIVPVEGSADQFVVGLERRFLVIQWDGKDGSKTKVVKELAEVEHGRNTRINDAKCDPRGRLYGGTMGHEEPLGNIEPNKGSLYRLVGTTVTKLADRISCSNGLAWDLKEKAFYYVDSFEHNVRRYDYDVETGDISNMKHIFDLKANNIEGAPDGMTIDTDGNLWLAVFNGSCVLHINPKTGKLLQKIALPAKQITSVIFGGKDLDVLYVTSAKLTITEEQKPPCGACFAVTGLGVKGLPNAGFKL</sequence>
<evidence type="ECO:0000256" key="14">
    <source>
        <dbReference type="PIRSR" id="PIRSR605511-1"/>
    </source>
</evidence>
<evidence type="ECO:0000256" key="12">
    <source>
        <dbReference type="ARBA" id="ARBA00022837"/>
    </source>
</evidence>
<dbReference type="InterPro" id="IPR005511">
    <property type="entry name" value="SMP-30"/>
</dbReference>
<comment type="cofactor">
    <cofactor evidence="4">
        <name>Mg(2+)</name>
        <dbReference type="ChEBI" id="CHEBI:18420"/>
    </cofactor>
</comment>
<evidence type="ECO:0000313" key="17">
    <source>
        <dbReference type="EMBL" id="CAG9132581.1"/>
    </source>
</evidence>
<feature type="binding site" evidence="15">
    <location>
        <position position="210"/>
    </location>
    <ligand>
        <name>a divalent metal cation</name>
        <dbReference type="ChEBI" id="CHEBI:60240"/>
    </ligand>
</feature>
<dbReference type="PANTHER" id="PTHR10907">
    <property type="entry name" value="REGUCALCIN"/>
    <property type="match status" value="1"/>
</dbReference>
<evidence type="ECO:0000256" key="1">
    <source>
        <dbReference type="ARBA" id="ARBA00001589"/>
    </source>
</evidence>
<feature type="binding site" evidence="15">
    <location>
        <position position="106"/>
    </location>
    <ligand>
        <name>substrate</name>
    </ligand>
</feature>
<protein>
    <recommendedName>
        <fullName evidence="8">Regucalcin</fullName>
        <ecNumber evidence="7">3.1.1.17</ecNumber>
    </recommendedName>
    <alternativeName>
        <fullName evidence="13">Gluconolactonase</fullName>
    </alternativeName>
</protein>
<dbReference type="EC" id="3.1.1.17" evidence="7"/>
<reference evidence="17" key="1">
    <citation type="submission" date="2020-11" db="EMBL/GenBank/DDBJ databases">
        <authorList>
            <person name="Whiteford S."/>
        </authorList>
    </citation>
    <scope>NUCLEOTIDE SEQUENCE</scope>
</reference>
<comment type="cofactor">
    <cofactor evidence="15">
        <name>Zn(2+)</name>
        <dbReference type="ChEBI" id="CHEBI:29105"/>
    </cofactor>
    <text evidence="15">Binds 1 divalent metal cation per subunit.</text>
</comment>
<evidence type="ECO:0000259" key="16">
    <source>
        <dbReference type="Pfam" id="PF08450"/>
    </source>
</evidence>
<dbReference type="Gene3D" id="2.120.10.30">
    <property type="entry name" value="TolB, C-terminal domain"/>
    <property type="match status" value="1"/>
</dbReference>
<keyword evidence="10 15" id="KW-0479">Metal-binding</keyword>
<comment type="caution">
    <text evidence="17">The sequence shown here is derived from an EMBL/GenBank/DDBJ whole genome shotgun (WGS) entry which is preliminary data.</text>
</comment>
<accession>A0A8S4FYQ6</accession>
<dbReference type="GO" id="GO:0005737">
    <property type="term" value="C:cytoplasm"/>
    <property type="evidence" value="ECO:0007669"/>
    <property type="project" value="UniProtKB-SubCell"/>
</dbReference>
<evidence type="ECO:0000256" key="4">
    <source>
        <dbReference type="ARBA" id="ARBA00001946"/>
    </source>
</evidence>
<evidence type="ECO:0000256" key="9">
    <source>
        <dbReference type="ARBA" id="ARBA00022490"/>
    </source>
</evidence>